<evidence type="ECO:0000313" key="6">
    <source>
        <dbReference type="Proteomes" id="UP000770889"/>
    </source>
</evidence>
<name>A0A944QUM6_9GAMM</name>
<keyword evidence="2" id="KW-0732">Signal</keyword>
<evidence type="ECO:0000256" key="2">
    <source>
        <dbReference type="HAMAP-Rule" id="MF_01411"/>
    </source>
</evidence>
<comment type="subunit">
    <text evidence="2">Component of the lipopolysaccharide transport and assembly complex. Interacts with LptE and LptA.</text>
</comment>
<organism evidence="5 6">
    <name type="scientific">Candidatus Thiodiazotropha taylori</name>
    <dbReference type="NCBI Taxonomy" id="2792791"/>
    <lineage>
        <taxon>Bacteria</taxon>
        <taxon>Pseudomonadati</taxon>
        <taxon>Pseudomonadota</taxon>
        <taxon>Gammaproteobacteria</taxon>
        <taxon>Chromatiales</taxon>
        <taxon>Sedimenticolaceae</taxon>
        <taxon>Candidatus Thiodiazotropha</taxon>
    </lineage>
</organism>
<dbReference type="HAMAP" id="MF_01411">
    <property type="entry name" value="LPS_assembly_LptD"/>
    <property type="match status" value="1"/>
</dbReference>
<dbReference type="InterPro" id="IPR020889">
    <property type="entry name" value="LipoPS_assembly_LptD"/>
</dbReference>
<comment type="caution">
    <text evidence="5">The sequence shown here is derived from an EMBL/GenBank/DDBJ whole genome shotgun (WGS) entry which is preliminary data.</text>
</comment>
<gene>
    <name evidence="2 5" type="primary">lptD</name>
    <name evidence="5" type="ORF">KME65_09135</name>
</gene>
<evidence type="ECO:0000313" key="5">
    <source>
        <dbReference type="EMBL" id="MBT2989119.1"/>
    </source>
</evidence>
<comment type="similarity">
    <text evidence="2">Belongs to the LptD family.</text>
</comment>
<comment type="caution">
    <text evidence="2">Lacks conserved residue(s) required for the propagation of feature annotation.</text>
</comment>
<dbReference type="EMBL" id="JAHHGM010000007">
    <property type="protein sequence ID" value="MBT2989119.1"/>
    <property type="molecule type" value="Genomic_DNA"/>
</dbReference>
<dbReference type="PANTHER" id="PTHR30189">
    <property type="entry name" value="LPS-ASSEMBLY PROTEIN"/>
    <property type="match status" value="1"/>
</dbReference>
<feature type="domain" description="LPS-assembly protein LptD central" evidence="4">
    <location>
        <begin position="197"/>
        <end position="285"/>
    </location>
</feature>
<dbReference type="InterPro" id="IPR045659">
    <property type="entry name" value="LptD_2"/>
</dbReference>
<reference evidence="5 6" key="1">
    <citation type="submission" date="2021-05" db="EMBL/GenBank/DDBJ databases">
        <title>Genetic and Functional Diversity in Clade A Lucinid endosymbionts from the Bahamas.</title>
        <authorList>
            <person name="Giani N.M."/>
            <person name="Engel A.S."/>
            <person name="Campbell B.J."/>
        </authorList>
    </citation>
    <scope>NUCLEOTIDE SEQUENCE [LARGE SCALE GENOMIC DNA]</scope>
    <source>
        <strain evidence="5">LUC16012Gg_MoonRockCtena</strain>
    </source>
</reference>
<keyword evidence="1 2" id="KW-0998">Cell outer membrane</keyword>
<dbReference type="PANTHER" id="PTHR30189:SF1">
    <property type="entry name" value="LPS-ASSEMBLY PROTEIN LPTD"/>
    <property type="match status" value="1"/>
</dbReference>
<sequence length="748" mass="85523">MSSRSLPIILSLCLLTTRIAAAEDRLRIDRGINWDYCEYPPSETVLPATLALPGAEVQIEADQIEFDQEKELSLLRGSVQLWRLDGYAEADSISFDHQRRIANLFGNLFIEQGGLRATGEEGYLELDDDRGWLSETEFRLTTGGARGSAALITLNGRAHSSYRDVAYSTCPPDRDDWSLVASELDIDMAQGWGSARHARLELAGVPILYLPYFTFPVDERRKTGLLIPTMGSSNRLGSELTLPYYFNLAPNYDATLTPRLMSKRGVMLGAEFRFLGARQRGEISGEILSADRQQSPDRDDRRSALRFYHASLPYPGLATRIETSAVSDNEYLEDFGSGLAITSRRHLERIGEVAYNIGNWNLLGRVQRFQTVDESLSESQHPYRRLPQISARYRKRIGPLGLSLGFSGEYSHFKHDTLTNGERLSLRPSLSLPLRRSWGHLIPRLSLNYAGYRLDEEAAPSNETPDYFVPAYSLDGGLVFERETHWFGTPALQTLEPRLFLLYAPFDDQSEIPDFDSADLDISFGNLFKENRFTGRDRFGDAKQLAFGLTSRWFQSDNGMERLRASIGQIYYAEDREVQLSGSTEEDPSSAVVAVLSSRMGDHWRTRLTLRHNPHLDQEQIEKGRFNLNYSTPKQQHFNVDYNFKRDTIEDLDFSFYWPFGHQFSLFGKWKYSYLYERNMNRIVGLEYGGRCCWKLRTLVQRYVANEDKDEEEETRFMLQLELRGLGALGHAVDSTMQETIYGFNNER</sequence>
<accession>A0A944QUM6</accession>
<dbReference type="Pfam" id="PF19838">
    <property type="entry name" value="LptD_2"/>
    <property type="match status" value="1"/>
</dbReference>
<dbReference type="GO" id="GO:1990351">
    <property type="term" value="C:transporter complex"/>
    <property type="evidence" value="ECO:0007669"/>
    <property type="project" value="TreeGrafter"/>
</dbReference>
<keyword evidence="2" id="KW-0472">Membrane</keyword>
<evidence type="ECO:0000259" key="3">
    <source>
        <dbReference type="Pfam" id="PF04453"/>
    </source>
</evidence>
<feature type="domain" description="LptD C-terminal" evidence="3">
    <location>
        <begin position="302"/>
        <end position="662"/>
    </location>
</feature>
<evidence type="ECO:0000256" key="1">
    <source>
        <dbReference type="ARBA" id="ARBA00023237"/>
    </source>
</evidence>
<dbReference type="GO" id="GO:0009279">
    <property type="term" value="C:cell outer membrane"/>
    <property type="evidence" value="ECO:0007669"/>
    <property type="project" value="UniProtKB-SubCell"/>
</dbReference>
<evidence type="ECO:0000259" key="4">
    <source>
        <dbReference type="Pfam" id="PF19838"/>
    </source>
</evidence>
<dbReference type="Proteomes" id="UP000770889">
    <property type="component" value="Unassembled WGS sequence"/>
</dbReference>
<dbReference type="GO" id="GO:0015920">
    <property type="term" value="P:lipopolysaccharide transport"/>
    <property type="evidence" value="ECO:0007669"/>
    <property type="project" value="InterPro"/>
</dbReference>
<proteinExistence type="inferred from homology"/>
<comment type="subcellular location">
    <subcellularLocation>
        <location evidence="2">Cell outer membrane</location>
    </subcellularLocation>
</comment>
<dbReference type="Pfam" id="PF04453">
    <property type="entry name" value="LptD"/>
    <property type="match status" value="1"/>
</dbReference>
<dbReference type="InterPro" id="IPR050218">
    <property type="entry name" value="LptD"/>
</dbReference>
<dbReference type="GO" id="GO:0043165">
    <property type="term" value="P:Gram-negative-bacterium-type cell outer membrane assembly"/>
    <property type="evidence" value="ECO:0007669"/>
    <property type="project" value="UniProtKB-UniRule"/>
</dbReference>
<dbReference type="AlphaFoldDB" id="A0A944QUM6"/>
<comment type="function">
    <text evidence="2">Together with LptE, is involved in the assembly of lipopolysaccharide (LPS) at the surface of the outer membrane.</text>
</comment>
<dbReference type="InterPro" id="IPR007543">
    <property type="entry name" value="LptD_C"/>
</dbReference>
<protein>
    <recommendedName>
        <fullName evidence="2">LPS-assembly protein LptD</fullName>
    </recommendedName>
</protein>